<name>A0A256FUJ1_9HYPH</name>
<dbReference type="AlphaFoldDB" id="A0A256FUJ1"/>
<proteinExistence type="predicted"/>
<dbReference type="Proteomes" id="UP000216345">
    <property type="component" value="Unassembled WGS sequence"/>
</dbReference>
<evidence type="ECO:0000313" key="1">
    <source>
        <dbReference type="EMBL" id="OYR18519.1"/>
    </source>
</evidence>
<comment type="caution">
    <text evidence="1">The sequence shown here is derived from an EMBL/GenBank/DDBJ whole genome shotgun (WGS) entry which is preliminary data.</text>
</comment>
<keyword evidence="2" id="KW-1185">Reference proteome</keyword>
<protein>
    <submittedName>
        <fullName evidence="1">Uncharacterized protein</fullName>
    </submittedName>
</protein>
<sequence length="38" mass="4216">MRIFLVLSEDGSATRKRIEIDGIGHCPIALISKMEMAL</sequence>
<accession>A0A256FUJ1</accession>
<evidence type="ECO:0000313" key="2">
    <source>
        <dbReference type="Proteomes" id="UP000216345"/>
    </source>
</evidence>
<gene>
    <name evidence="1" type="ORF">CEV32_3283</name>
</gene>
<reference evidence="1 2" key="1">
    <citation type="submission" date="2017-07" db="EMBL/GenBank/DDBJ databases">
        <title>Phylogenetic study on the rhizospheric bacterium Ochrobactrum sp. A44.</title>
        <authorList>
            <person name="Krzyzanowska D.M."/>
            <person name="Ossowicki A."/>
            <person name="Rajewska M."/>
            <person name="Maciag T."/>
            <person name="Kaczynski Z."/>
            <person name="Czerwicka M."/>
            <person name="Jafra S."/>
        </authorList>
    </citation>
    <scope>NUCLEOTIDE SEQUENCE [LARGE SCALE GENOMIC DNA]</scope>
    <source>
        <strain evidence="1 2">PR17</strain>
    </source>
</reference>
<organism evidence="1 2">
    <name type="scientific">Brucella rhizosphaerae</name>
    <dbReference type="NCBI Taxonomy" id="571254"/>
    <lineage>
        <taxon>Bacteria</taxon>
        <taxon>Pseudomonadati</taxon>
        <taxon>Pseudomonadota</taxon>
        <taxon>Alphaproteobacteria</taxon>
        <taxon>Hyphomicrobiales</taxon>
        <taxon>Brucellaceae</taxon>
        <taxon>Brucella/Ochrobactrum group</taxon>
        <taxon>Brucella</taxon>
    </lineage>
</organism>
<dbReference type="EMBL" id="NNRK01000012">
    <property type="protein sequence ID" value="OYR18519.1"/>
    <property type="molecule type" value="Genomic_DNA"/>
</dbReference>